<evidence type="ECO:0000256" key="1">
    <source>
        <dbReference type="SAM" id="Phobius"/>
    </source>
</evidence>
<keyword evidence="3" id="KW-1185">Reference proteome</keyword>
<name>A0ABV2LWE5_9FLAO</name>
<sequence>MNFWKRLRFYLIGVSIGVVFVLFFFGPRAVSCSYFPNSRALEEAKIYPMSFSEQAQATIQSEGIDSIFLKNELFKRSKITNFGTHEVRATPCRTYRAQYRQEKSYDLVYQMCKKQTIIVELTKVN</sequence>
<dbReference type="EMBL" id="JBEPMO010000022">
    <property type="protein sequence ID" value="MET3732882.1"/>
    <property type="molecule type" value="Genomic_DNA"/>
</dbReference>
<dbReference type="Proteomes" id="UP001549146">
    <property type="component" value="Unassembled WGS sequence"/>
</dbReference>
<accession>A0ABV2LWE5</accession>
<keyword evidence="1" id="KW-1133">Transmembrane helix</keyword>
<organism evidence="2 3">
    <name type="scientific">Moheibacter stercoris</name>
    <dbReference type="NCBI Taxonomy" id="1628251"/>
    <lineage>
        <taxon>Bacteria</taxon>
        <taxon>Pseudomonadati</taxon>
        <taxon>Bacteroidota</taxon>
        <taxon>Flavobacteriia</taxon>
        <taxon>Flavobacteriales</taxon>
        <taxon>Weeksellaceae</taxon>
        <taxon>Moheibacter</taxon>
    </lineage>
</organism>
<gene>
    <name evidence="2" type="ORF">ABID46_002473</name>
</gene>
<keyword evidence="1" id="KW-0812">Transmembrane</keyword>
<dbReference type="RefSeq" id="WP_354510527.1">
    <property type="nucleotide sequence ID" value="NZ_JBEPMO010000022.1"/>
</dbReference>
<feature type="transmembrane region" description="Helical" evidence="1">
    <location>
        <begin position="7"/>
        <end position="26"/>
    </location>
</feature>
<evidence type="ECO:0008006" key="4">
    <source>
        <dbReference type="Google" id="ProtNLM"/>
    </source>
</evidence>
<keyword evidence="1" id="KW-0472">Membrane</keyword>
<comment type="caution">
    <text evidence="2">The sequence shown here is derived from an EMBL/GenBank/DDBJ whole genome shotgun (WGS) entry which is preliminary data.</text>
</comment>
<reference evidence="2 3" key="1">
    <citation type="submission" date="2024-06" db="EMBL/GenBank/DDBJ databases">
        <title>Genomic Encyclopedia of Type Strains, Phase IV (KMG-IV): sequencing the most valuable type-strain genomes for metagenomic binning, comparative biology and taxonomic classification.</title>
        <authorList>
            <person name="Goeker M."/>
        </authorList>
    </citation>
    <scope>NUCLEOTIDE SEQUENCE [LARGE SCALE GENOMIC DNA]</scope>
    <source>
        <strain evidence="2 3">DSM 29388</strain>
    </source>
</reference>
<evidence type="ECO:0000313" key="2">
    <source>
        <dbReference type="EMBL" id="MET3732882.1"/>
    </source>
</evidence>
<evidence type="ECO:0000313" key="3">
    <source>
        <dbReference type="Proteomes" id="UP001549146"/>
    </source>
</evidence>
<proteinExistence type="predicted"/>
<protein>
    <recommendedName>
        <fullName evidence="4">DUF4258 domain-containing protein</fullName>
    </recommendedName>
</protein>